<dbReference type="AlphaFoldDB" id="A0AAD4QDK0"/>
<keyword evidence="4" id="KW-1185">Reference proteome</keyword>
<accession>A0AAD4QDK0</accession>
<reference evidence="3" key="1">
    <citation type="submission" date="2022-01" db="EMBL/GenBank/DDBJ databases">
        <title>Comparative genomics reveals a dynamic genome evolution in the ectomycorrhizal milk-cap (Lactarius) mushrooms.</title>
        <authorList>
            <consortium name="DOE Joint Genome Institute"/>
            <person name="Lebreton A."/>
            <person name="Tang N."/>
            <person name="Kuo A."/>
            <person name="LaButti K."/>
            <person name="Drula E."/>
            <person name="Barry K."/>
            <person name="Clum A."/>
            <person name="Lipzen A."/>
            <person name="Mousain D."/>
            <person name="Ng V."/>
            <person name="Wang R."/>
            <person name="Wang X."/>
            <person name="Dai Y."/>
            <person name="Henrissat B."/>
            <person name="Grigoriev I.V."/>
            <person name="Guerin-Laguette A."/>
            <person name="Yu F."/>
            <person name="Martin F.M."/>
        </authorList>
    </citation>
    <scope>NUCLEOTIDE SEQUENCE</scope>
    <source>
        <strain evidence="3">QP</strain>
    </source>
</reference>
<name>A0AAD4QDK0_9AGAM</name>
<feature type="transmembrane region" description="Helical" evidence="1">
    <location>
        <begin position="90"/>
        <end position="110"/>
    </location>
</feature>
<evidence type="ECO:0000313" key="3">
    <source>
        <dbReference type="EMBL" id="KAH8996818.1"/>
    </source>
</evidence>
<organism evidence="3 4">
    <name type="scientific">Lactarius akahatsu</name>
    <dbReference type="NCBI Taxonomy" id="416441"/>
    <lineage>
        <taxon>Eukaryota</taxon>
        <taxon>Fungi</taxon>
        <taxon>Dikarya</taxon>
        <taxon>Basidiomycota</taxon>
        <taxon>Agaricomycotina</taxon>
        <taxon>Agaricomycetes</taxon>
        <taxon>Russulales</taxon>
        <taxon>Russulaceae</taxon>
        <taxon>Lactarius</taxon>
    </lineage>
</organism>
<evidence type="ECO:0000256" key="1">
    <source>
        <dbReference type="SAM" id="Phobius"/>
    </source>
</evidence>
<evidence type="ECO:0000259" key="2">
    <source>
        <dbReference type="Pfam" id="PF20151"/>
    </source>
</evidence>
<proteinExistence type="predicted"/>
<feature type="transmembrane region" description="Helical" evidence="1">
    <location>
        <begin position="122"/>
        <end position="142"/>
    </location>
</feature>
<evidence type="ECO:0000313" key="4">
    <source>
        <dbReference type="Proteomes" id="UP001201163"/>
    </source>
</evidence>
<feature type="non-terminal residue" evidence="3">
    <location>
        <position position="1"/>
    </location>
</feature>
<dbReference type="EMBL" id="JAKELL010000008">
    <property type="protein sequence ID" value="KAH8996818.1"/>
    <property type="molecule type" value="Genomic_DNA"/>
</dbReference>
<feature type="transmembrane region" description="Helical" evidence="1">
    <location>
        <begin position="56"/>
        <end position="78"/>
    </location>
</feature>
<dbReference type="Proteomes" id="UP001201163">
    <property type="component" value="Unassembled WGS sequence"/>
</dbReference>
<dbReference type="Pfam" id="PF20151">
    <property type="entry name" value="DUF6533"/>
    <property type="match status" value="1"/>
</dbReference>
<protein>
    <recommendedName>
        <fullName evidence="2">DUF6533 domain-containing protein</fullName>
    </recommendedName>
</protein>
<sequence length="152" mass="17164">CRFSRRTFSSNVALVANNIRISATAVIAYEYILTLPAEYRFYRAFYRNKFRLTTSLVLFVLIRYISMATAAVGGWAFYSHSTPESCRRVFLLPSIFRMLISMVSQAIVGLRAYTISYKNQKVGIVLLSGYIFTCAVSATVISRGSRLLHVCS</sequence>
<keyword evidence="1" id="KW-0812">Transmembrane</keyword>
<dbReference type="InterPro" id="IPR045340">
    <property type="entry name" value="DUF6533"/>
</dbReference>
<comment type="caution">
    <text evidence="3">The sequence shown here is derived from an EMBL/GenBank/DDBJ whole genome shotgun (WGS) entry which is preliminary data.</text>
</comment>
<feature type="domain" description="DUF6533" evidence="2">
    <location>
        <begin position="21"/>
        <end position="67"/>
    </location>
</feature>
<gene>
    <name evidence="3" type="ORF">EDB92DRAFT_1842115</name>
</gene>
<keyword evidence="1" id="KW-1133">Transmembrane helix</keyword>
<keyword evidence="1" id="KW-0472">Membrane</keyword>